<accession>A0A9D2SMW4</accession>
<comment type="caution">
    <text evidence="1">The sequence shown here is derived from an EMBL/GenBank/DDBJ whole genome shotgun (WGS) entry which is preliminary data.</text>
</comment>
<name>A0A9D2SMW4_9FIRM</name>
<proteinExistence type="predicted"/>
<organism evidence="1 2">
    <name type="scientific">Candidatus Fusicatenibacter intestinigallinarum</name>
    <dbReference type="NCBI Taxonomy" id="2838598"/>
    <lineage>
        <taxon>Bacteria</taxon>
        <taxon>Bacillati</taxon>
        <taxon>Bacillota</taxon>
        <taxon>Clostridia</taxon>
        <taxon>Lachnospirales</taxon>
        <taxon>Lachnospiraceae</taxon>
        <taxon>Fusicatenibacter</taxon>
    </lineage>
</organism>
<gene>
    <name evidence="1" type="ORF">H9705_02860</name>
</gene>
<sequence length="194" mass="22254">MRYAVKANKTNGGRKIVKAYCLGENSEMERQLIQEGAIRKHADGHYELFSLEAKDGQGQTAQPGDYFKIDTLDGKHYPYPNDRKFFQENHLHLSGDEYEQISRPRGIWQAGDDMGEEIQFLIDTGKLTLHPETPDRYFRAVTDTSLSAAEDATVVFFGIDRDDQGKITDISFNFVARPQFERDYLYCKENGELL</sequence>
<dbReference type="AlphaFoldDB" id="A0A9D2SMW4"/>
<reference evidence="1" key="1">
    <citation type="journal article" date="2021" name="PeerJ">
        <title>Extensive microbial diversity within the chicken gut microbiome revealed by metagenomics and culture.</title>
        <authorList>
            <person name="Gilroy R."/>
            <person name="Ravi A."/>
            <person name="Getino M."/>
            <person name="Pursley I."/>
            <person name="Horton D.L."/>
            <person name="Alikhan N.F."/>
            <person name="Baker D."/>
            <person name="Gharbi K."/>
            <person name="Hall N."/>
            <person name="Watson M."/>
            <person name="Adriaenssens E.M."/>
            <person name="Foster-Nyarko E."/>
            <person name="Jarju S."/>
            <person name="Secka A."/>
            <person name="Antonio M."/>
            <person name="Oren A."/>
            <person name="Chaudhuri R.R."/>
            <person name="La Ragione R."/>
            <person name="Hildebrand F."/>
            <person name="Pallen M.J."/>
        </authorList>
    </citation>
    <scope>NUCLEOTIDE SEQUENCE</scope>
    <source>
        <strain evidence="1">CHK185-5351</strain>
    </source>
</reference>
<evidence type="ECO:0000313" key="1">
    <source>
        <dbReference type="EMBL" id="HJC14758.1"/>
    </source>
</evidence>
<protein>
    <submittedName>
        <fullName evidence="1">Uncharacterized protein</fullName>
    </submittedName>
</protein>
<reference evidence="1" key="2">
    <citation type="submission" date="2021-04" db="EMBL/GenBank/DDBJ databases">
        <authorList>
            <person name="Gilroy R."/>
        </authorList>
    </citation>
    <scope>NUCLEOTIDE SEQUENCE</scope>
    <source>
        <strain evidence="1">CHK185-5351</strain>
    </source>
</reference>
<evidence type="ECO:0000313" key="2">
    <source>
        <dbReference type="Proteomes" id="UP000823849"/>
    </source>
</evidence>
<dbReference type="EMBL" id="DWWU01000012">
    <property type="protein sequence ID" value="HJC14758.1"/>
    <property type="molecule type" value="Genomic_DNA"/>
</dbReference>
<dbReference type="Proteomes" id="UP000823849">
    <property type="component" value="Unassembled WGS sequence"/>
</dbReference>